<sequence>MTEETLSQLIESTYKQLPNKLMFQEGTKWSAMVESNTWRKKGVDEEIIADHKTINCIYEMMDGDWEMVTINDIPIEECID</sequence>
<evidence type="ECO:0000313" key="1">
    <source>
        <dbReference type="EMBL" id="DAE02266.1"/>
    </source>
</evidence>
<proteinExistence type="predicted"/>
<accession>A0A8S5P5K2</accession>
<name>A0A8S5P5K2_9CAUD</name>
<reference evidence="1" key="1">
    <citation type="journal article" date="2021" name="Proc. Natl. Acad. Sci. U.S.A.">
        <title>A Catalog of Tens of Thousands of Viruses from Human Metagenomes Reveals Hidden Associations with Chronic Diseases.</title>
        <authorList>
            <person name="Tisza M.J."/>
            <person name="Buck C.B."/>
        </authorList>
    </citation>
    <scope>NUCLEOTIDE SEQUENCE</scope>
    <source>
        <strain evidence="1">CttEB8</strain>
    </source>
</reference>
<organism evidence="1">
    <name type="scientific">Herelleviridae sp. cttEB8</name>
    <dbReference type="NCBI Taxonomy" id="2825832"/>
    <lineage>
        <taxon>Viruses</taxon>
        <taxon>Duplodnaviria</taxon>
        <taxon>Heunggongvirae</taxon>
        <taxon>Uroviricota</taxon>
        <taxon>Caudoviricetes</taxon>
        <taxon>Herelleviridae</taxon>
    </lineage>
</organism>
<dbReference type="EMBL" id="BK015344">
    <property type="protein sequence ID" value="DAE02266.1"/>
    <property type="molecule type" value="Genomic_DNA"/>
</dbReference>
<protein>
    <submittedName>
        <fullName evidence="1">Uncharacterized protein</fullName>
    </submittedName>
</protein>